<dbReference type="NCBIfam" id="TIGR01733">
    <property type="entry name" value="AA-adenyl-dom"/>
    <property type="match status" value="1"/>
</dbReference>
<dbReference type="PROSITE" id="PS00012">
    <property type="entry name" value="PHOSPHOPANTETHEINE"/>
    <property type="match status" value="1"/>
</dbReference>
<dbReference type="InterPro" id="IPR029058">
    <property type="entry name" value="AB_hydrolase_fold"/>
</dbReference>
<organism evidence="5 6">
    <name type="scientific">Vibrio aerogenes CECT 7868</name>
    <dbReference type="NCBI Taxonomy" id="1216006"/>
    <lineage>
        <taxon>Bacteria</taxon>
        <taxon>Pseudomonadati</taxon>
        <taxon>Pseudomonadota</taxon>
        <taxon>Gammaproteobacteria</taxon>
        <taxon>Vibrionales</taxon>
        <taxon>Vibrionaceae</taxon>
        <taxon>Vibrio</taxon>
    </lineage>
</organism>
<dbReference type="InterPro" id="IPR001242">
    <property type="entry name" value="Condensation_dom"/>
</dbReference>
<dbReference type="Pfam" id="PF13193">
    <property type="entry name" value="AMP-binding_C"/>
    <property type="match status" value="1"/>
</dbReference>
<dbReference type="PROSITE" id="PS00455">
    <property type="entry name" value="AMP_BINDING"/>
    <property type="match status" value="1"/>
</dbReference>
<accession>A0A1M5Z9Z9</accession>
<dbReference type="Gene3D" id="3.40.50.12780">
    <property type="entry name" value="N-terminal domain of ligase-like"/>
    <property type="match status" value="1"/>
</dbReference>
<dbReference type="CDD" id="cd19531">
    <property type="entry name" value="LCL_NRPS-like"/>
    <property type="match status" value="1"/>
</dbReference>
<dbReference type="InterPro" id="IPR020845">
    <property type="entry name" value="AMP-binding_CS"/>
</dbReference>
<dbReference type="Gene3D" id="3.30.559.30">
    <property type="entry name" value="Nonribosomal peptide synthetase, condensation domain"/>
    <property type="match status" value="3"/>
</dbReference>
<evidence type="ECO:0000256" key="2">
    <source>
        <dbReference type="ARBA" id="ARBA00022450"/>
    </source>
</evidence>
<dbReference type="Pfam" id="PF00501">
    <property type="entry name" value="AMP-binding"/>
    <property type="match status" value="1"/>
</dbReference>
<dbReference type="InterPro" id="IPR042099">
    <property type="entry name" value="ANL_N_sf"/>
</dbReference>
<evidence type="ECO:0000256" key="1">
    <source>
        <dbReference type="ARBA" id="ARBA00001957"/>
    </source>
</evidence>
<dbReference type="PROSITE" id="PS50075">
    <property type="entry name" value="CARRIER"/>
    <property type="match status" value="2"/>
</dbReference>
<feature type="domain" description="Carrier" evidence="4">
    <location>
        <begin position="4"/>
        <end position="80"/>
    </location>
</feature>
<evidence type="ECO:0000256" key="3">
    <source>
        <dbReference type="ARBA" id="ARBA00022553"/>
    </source>
</evidence>
<reference evidence="5 6" key="1">
    <citation type="submission" date="2016-11" db="EMBL/GenBank/DDBJ databases">
        <authorList>
            <person name="Jaros S."/>
            <person name="Januszkiewicz K."/>
            <person name="Wedrychowicz H."/>
        </authorList>
    </citation>
    <scope>NUCLEOTIDE SEQUENCE [LARGE SCALE GENOMIC DNA]</scope>
    <source>
        <strain evidence="5 6">CECT 7868</strain>
    </source>
</reference>
<dbReference type="InterPro" id="IPR025110">
    <property type="entry name" value="AMP-bd_C"/>
</dbReference>
<dbReference type="GO" id="GO:0009239">
    <property type="term" value="P:enterobactin biosynthetic process"/>
    <property type="evidence" value="ECO:0007669"/>
    <property type="project" value="TreeGrafter"/>
</dbReference>
<keyword evidence="2" id="KW-0596">Phosphopantetheine</keyword>
<dbReference type="PANTHER" id="PTHR45527:SF1">
    <property type="entry name" value="FATTY ACID SYNTHASE"/>
    <property type="match status" value="1"/>
</dbReference>
<feature type="domain" description="Carrier" evidence="4">
    <location>
        <begin position="1528"/>
        <end position="1603"/>
    </location>
</feature>
<proteinExistence type="predicted"/>
<dbReference type="Pfam" id="PF00550">
    <property type="entry name" value="PP-binding"/>
    <property type="match status" value="2"/>
</dbReference>
<name>A0A1M5Z9Z9_9VIBR</name>
<dbReference type="GO" id="GO:0031177">
    <property type="term" value="F:phosphopantetheine binding"/>
    <property type="evidence" value="ECO:0007669"/>
    <property type="project" value="TreeGrafter"/>
</dbReference>
<dbReference type="Proteomes" id="UP000184608">
    <property type="component" value="Unassembled WGS sequence"/>
</dbReference>
<dbReference type="PANTHER" id="PTHR45527">
    <property type="entry name" value="NONRIBOSOMAL PEPTIDE SYNTHETASE"/>
    <property type="match status" value="1"/>
</dbReference>
<gene>
    <name evidence="5" type="primary">tycC_1</name>
    <name evidence="5" type="ORF">VA7868_02467</name>
</gene>
<dbReference type="InterPro" id="IPR000873">
    <property type="entry name" value="AMP-dep_synth/lig_dom"/>
</dbReference>
<dbReference type="Gene3D" id="3.40.50.1820">
    <property type="entry name" value="alpha/beta hydrolase"/>
    <property type="match status" value="1"/>
</dbReference>
<dbReference type="SUPFAM" id="SSF56801">
    <property type="entry name" value="Acetyl-CoA synthetase-like"/>
    <property type="match status" value="1"/>
</dbReference>
<keyword evidence="6" id="KW-1185">Reference proteome</keyword>
<dbReference type="InterPro" id="IPR009081">
    <property type="entry name" value="PP-bd_ACP"/>
</dbReference>
<dbReference type="SUPFAM" id="SSF52777">
    <property type="entry name" value="CoA-dependent acyltransferases"/>
    <property type="match status" value="6"/>
</dbReference>
<dbReference type="GO" id="GO:0005829">
    <property type="term" value="C:cytosol"/>
    <property type="evidence" value="ECO:0007669"/>
    <property type="project" value="TreeGrafter"/>
</dbReference>
<sequence length="2097" mass="234689">MQKPVTSAEEEAVARIWAQTLGLKELPPVNASFIQLGGNSLAALNVIHKLQTQLNFSVSLSDLLQAPGIEQLIQHAAMADEQTAGPEIIPLHQQPLHEGEPELITCSNNQQRLLFLQILEPQFYAYNVGFSVSLPTRIDTALLAQALQPVITANPVLRCWFPQPETAVVIDIDPRQLMSSASFATAEEAMADAQQEVETPFMPESQPGWRIRLQQIAEKSTLIVTMHHVICDLWSVELFCHELAGTLQQLQFGYQLPAKSAMLTYHDYAVAMNDYQDSARYDRDTEAYLHSLQPLPEPVDLNPDKPRQTPRSLAGESFFIRIDQPLTQQLYQLSGQRDYSLHAITSAALALLVHQQQGARQMIIGTVIAQRAYAGLEHVLGFFANTLPVRFELIPGMTNDDFIRDCAAKMTQMMQYGHLTLDTFIDKLNISRKPDRQPLLDIVLVMDDREKLNQIAQSHALGFREIPVRQNQFDFTLYVSYSRQGIRMHALYNSDLYSRQRVSELLSALNEILEQIVSAPDAQLPVSQRYPLTAQQKRLWFVDAFENGYLYDAAPVYYNMPCQVVLDADTIDKEKLQLAIQQVAARQIILGFCLSEPDQDSEHSHCWVPAQRQTPTLSVAECGPEQLTEQLSAFNFQPFDLSSDLLLRALLVCCTDGRAVLQITAHHMIADKSALCRFVAAVMTCYETEPLPAAGSVSEASGALTGLCLTPPSLSAQEKDRQLNYWQQQLAQLTPLQLPEDMPRKTIHVYQGEQQTSAFTGLGELAERLDCSQTAVALTLLHELLHRYSRQQDIVTGMVLTADNPMPDGQYLRADDNLVVIRSQHDPQRRFAGWSKIMEATIADARRHGDVPFDDVVLAVNPDNDMSRTALFDVLFVFEQPQHDLDLAFTDRLLVNAQGWGKYDLVFCLTAADNPEDISQMAVCFNNTIYHGSKIQQMMTAYIQLLESALTDTSALCCDLRLLTDETARQLTEQSCQFSGFDQTQTIVSVIDAMTAQYPDNPALDDGYSQLSYAQLNELARNLAAVLVQQGVQRESVVAVYMERGLLQSLVILAILKAGGAYLALDKKHPSARLRAIAEDASACLLITADPDYAAVCPPTAEAFITGLSGQQLVINGLVIHEQALTTSDPVQLPVVEPDQLAYLIYTSGSTGQPKGVQVEHRHVVQLVLPQVELLKERAPQKNWFEFEAGARWSLYHAYAFDFSVWETFGAWMTGGTVYVVPPEAIPDSRQFLHCIVENQISVLSQTPGAFYALLEQLEAQDWPVLPLQTVVFGGEALQPARLKAFRQHYPQVRLINMYGITETTVHVTYKDIDDIACESGQSNIGRPLPNYGVLLVDDQLVPSAPGVPGEMVITGYGVTRGYLNRPELNDKAFIELPGIKGKAFRSGDLARQTPDGELIYLGRKDEQVQLRGFRIETGEIEQVLLHYPGIRNAAVVLVTDEVAQGVSGDDAAIVAWLVPEPGQPDFSHEQLLSWLGDRLPAYMIPSGFWFTSDIPLNHNGKVDKKALMKCRDKPLKSMAVAQLQADEIDSGTDRELRHIWCEVLGVSQVSHDDNFFEIGGHSLKANSALLRIRERLCPSLTLKDFFSHPHFLIQASFIDQLINDKPAQEGALPKLLPQGSQEASVPSFSQQRLWLTQQQNPQDTSYNSVGVFSLKRTPQTPGFDVLYAAFSEAFRQVIARHEVLRCRYRMQGGALHVVPSQQEAHILTKVTGADTDLSTLKQSELNYQFDLANDCLIRAFLIAPETGSQEAGHLLINMHHIISDGASVVVLMNELSAFYQHHFDPQVKLPAPLTIQFRDFAAWQQHIHRTGVLDQQINYWQQVFADGIPQLNLPTDRPRQSQVDHQGAMHLCHLGEPLSQALRQLAQQQQCTLFMLLSTITQLMLYRYTRQNDMVLGTPVIGRDDVALEPLIGCFLNVLPLRLRCHENQLFSRLLEQNRSLITEAFANQQLAFDQLAEAVGYQKQPGRHALFDVQIILQNNPQLQLDFGNTWLTMHQEETVSAKFDLNIMFSNDDDIELQLEYATALFEPVTTRSMMADIVTIAHSITQQQGIQTQTVEEVLASCPANDVVQHIKTVTTSQDEMSLIHNQIEEEDW</sequence>
<dbReference type="InterPro" id="IPR045851">
    <property type="entry name" value="AMP-bd_C_sf"/>
</dbReference>
<evidence type="ECO:0000313" key="6">
    <source>
        <dbReference type="Proteomes" id="UP000184608"/>
    </source>
</evidence>
<dbReference type="Gene3D" id="3.30.300.30">
    <property type="match status" value="1"/>
</dbReference>
<dbReference type="SUPFAM" id="SSF47336">
    <property type="entry name" value="ACP-like"/>
    <property type="match status" value="2"/>
</dbReference>
<dbReference type="InterPro" id="IPR036736">
    <property type="entry name" value="ACP-like_sf"/>
</dbReference>
<evidence type="ECO:0000259" key="4">
    <source>
        <dbReference type="PROSITE" id="PS50075"/>
    </source>
</evidence>
<dbReference type="GO" id="GO:0043041">
    <property type="term" value="P:amino acid activation for nonribosomal peptide biosynthetic process"/>
    <property type="evidence" value="ECO:0007669"/>
    <property type="project" value="TreeGrafter"/>
</dbReference>
<keyword evidence="3" id="KW-0597">Phosphoprotein</keyword>
<comment type="cofactor">
    <cofactor evidence="1">
        <name>pantetheine 4'-phosphate</name>
        <dbReference type="ChEBI" id="CHEBI:47942"/>
    </cofactor>
</comment>
<dbReference type="Pfam" id="PF00668">
    <property type="entry name" value="Condensation"/>
    <property type="match status" value="3"/>
</dbReference>
<evidence type="ECO:0000313" key="5">
    <source>
        <dbReference type="EMBL" id="SHI20958.1"/>
    </source>
</evidence>
<dbReference type="InterPro" id="IPR006162">
    <property type="entry name" value="Ppantetheine_attach_site"/>
</dbReference>
<dbReference type="EMBL" id="FQXZ01000025">
    <property type="protein sequence ID" value="SHI20958.1"/>
    <property type="molecule type" value="Genomic_DNA"/>
</dbReference>
<dbReference type="Gene3D" id="1.10.1200.10">
    <property type="entry name" value="ACP-like"/>
    <property type="match status" value="1"/>
</dbReference>
<dbReference type="InterPro" id="IPR023213">
    <property type="entry name" value="CAT-like_dom_sf"/>
</dbReference>
<protein>
    <submittedName>
        <fullName evidence="5">Tyrocidine synthase 3</fullName>
    </submittedName>
</protein>
<dbReference type="GO" id="GO:0047527">
    <property type="term" value="F:2,3-dihydroxybenzoate-serine ligase activity"/>
    <property type="evidence" value="ECO:0007669"/>
    <property type="project" value="TreeGrafter"/>
</dbReference>
<dbReference type="Gene3D" id="3.30.559.10">
    <property type="entry name" value="Chloramphenicol acetyltransferase-like domain"/>
    <property type="match status" value="3"/>
</dbReference>
<dbReference type="GO" id="GO:0009366">
    <property type="term" value="C:enterobactin synthetase complex"/>
    <property type="evidence" value="ECO:0007669"/>
    <property type="project" value="TreeGrafter"/>
</dbReference>
<dbReference type="STRING" id="1216006.VA7868_02467"/>
<dbReference type="InterPro" id="IPR010071">
    <property type="entry name" value="AA_adenyl_dom"/>
</dbReference>